<gene>
    <name evidence="2" type="ORF">QUF54_11125</name>
</gene>
<keyword evidence="3" id="KW-1185">Reference proteome</keyword>
<dbReference type="SUPFAM" id="SSF52540">
    <property type="entry name" value="P-loop containing nucleoside triphosphate hydrolases"/>
    <property type="match status" value="1"/>
</dbReference>
<accession>A0ABT7VWF0</accession>
<feature type="domain" description="ATPase AAA-type core" evidence="1">
    <location>
        <begin position="42"/>
        <end position="124"/>
    </location>
</feature>
<name>A0ABT7VWF0_9GAMM</name>
<dbReference type="Gene3D" id="3.40.50.300">
    <property type="entry name" value="P-loop containing nucleotide triphosphate hydrolases"/>
    <property type="match status" value="1"/>
</dbReference>
<dbReference type="PANTHER" id="PTHR32182">
    <property type="entry name" value="DNA REPLICATION AND REPAIR PROTEIN RECF"/>
    <property type="match status" value="1"/>
</dbReference>
<dbReference type="InterPro" id="IPR003959">
    <property type="entry name" value="ATPase_AAA_core"/>
</dbReference>
<organism evidence="2 3">
    <name type="scientific">Candidatus Marithioploca araucensis</name>
    <dbReference type="NCBI Taxonomy" id="70273"/>
    <lineage>
        <taxon>Bacteria</taxon>
        <taxon>Pseudomonadati</taxon>
        <taxon>Pseudomonadota</taxon>
        <taxon>Gammaproteobacteria</taxon>
        <taxon>Thiotrichales</taxon>
        <taxon>Thiotrichaceae</taxon>
        <taxon>Candidatus Marithioploca</taxon>
    </lineage>
</organism>
<evidence type="ECO:0000259" key="1">
    <source>
        <dbReference type="Pfam" id="PF13304"/>
    </source>
</evidence>
<evidence type="ECO:0000313" key="3">
    <source>
        <dbReference type="Proteomes" id="UP001171945"/>
    </source>
</evidence>
<dbReference type="PANTHER" id="PTHR32182:SF23">
    <property type="entry name" value="ATP BINDING PROTEIN"/>
    <property type="match status" value="1"/>
</dbReference>
<sequence length="231" mass="26861">EIEIVRQAIKTTIKECRNLHSELNPPRLLVDFQKKQYKQPVTLEISQLSHGFRTMLALVMDLARRMAQANPHLDNPLNEEAIVLIDEIDLHLHPKWQQTILPDLMRTFSQTQFIVTTHSPQVLSTIRQKNIWLLENCEEQGICAYHPIIEPYGAESTEALHSIMHVDPRPQNIPEVEEYNRYLYLVKNEQYDSAEAIELRSGLEEVLDKNQFNIADLLIRKHKALKKALSL</sequence>
<dbReference type="EMBL" id="JAUCGM010000947">
    <property type="protein sequence ID" value="MDM8563894.1"/>
    <property type="molecule type" value="Genomic_DNA"/>
</dbReference>
<reference evidence="2" key="1">
    <citation type="submission" date="2023-06" db="EMBL/GenBank/DDBJ databases">
        <title>Uncultivated large filamentous bacteria from sulfidic sediments reveal new species and different genomic features in energy metabolism and defense.</title>
        <authorList>
            <person name="Fonseca A."/>
        </authorList>
    </citation>
    <scope>NUCLEOTIDE SEQUENCE</scope>
    <source>
        <strain evidence="2">HSG4</strain>
    </source>
</reference>
<dbReference type="InterPro" id="IPR027417">
    <property type="entry name" value="P-loop_NTPase"/>
</dbReference>
<dbReference type="Pfam" id="PF13304">
    <property type="entry name" value="AAA_21"/>
    <property type="match status" value="1"/>
</dbReference>
<proteinExistence type="predicted"/>
<feature type="non-terminal residue" evidence="2">
    <location>
        <position position="1"/>
    </location>
</feature>
<evidence type="ECO:0000313" key="2">
    <source>
        <dbReference type="EMBL" id="MDM8563894.1"/>
    </source>
</evidence>
<protein>
    <submittedName>
        <fullName evidence="2">AAA family ATPase</fullName>
    </submittedName>
</protein>
<dbReference type="Proteomes" id="UP001171945">
    <property type="component" value="Unassembled WGS sequence"/>
</dbReference>
<comment type="caution">
    <text evidence="2">The sequence shown here is derived from an EMBL/GenBank/DDBJ whole genome shotgun (WGS) entry which is preliminary data.</text>
</comment>